<gene>
    <name evidence="1" type="ORF">PAUR_a3108</name>
</gene>
<keyword evidence="2" id="KW-1185">Reference proteome</keyword>
<evidence type="ECO:0000313" key="1">
    <source>
        <dbReference type="EMBL" id="MBE0369291.1"/>
    </source>
</evidence>
<organism evidence="1 2">
    <name type="scientific">Pseudoalteromonas aurantia 208</name>
    <dbReference type="NCBI Taxonomy" id="1314867"/>
    <lineage>
        <taxon>Bacteria</taxon>
        <taxon>Pseudomonadati</taxon>
        <taxon>Pseudomonadota</taxon>
        <taxon>Gammaproteobacteria</taxon>
        <taxon>Alteromonadales</taxon>
        <taxon>Pseudoalteromonadaceae</taxon>
        <taxon>Pseudoalteromonas</taxon>
    </lineage>
</organism>
<dbReference type="EMBL" id="AQGV01000012">
    <property type="protein sequence ID" value="MBE0369291.1"/>
    <property type="molecule type" value="Genomic_DNA"/>
</dbReference>
<dbReference type="Proteomes" id="UP000615755">
    <property type="component" value="Unassembled WGS sequence"/>
</dbReference>
<comment type="caution">
    <text evidence="1">The sequence shown here is derived from an EMBL/GenBank/DDBJ whole genome shotgun (WGS) entry which is preliminary data.</text>
</comment>
<reference evidence="1 2" key="1">
    <citation type="submission" date="2015-03" db="EMBL/GenBank/DDBJ databases">
        <title>Genome sequence of Pseudoalteromonas aurantia.</title>
        <authorList>
            <person name="Xie B.-B."/>
            <person name="Rong J.-C."/>
            <person name="Qin Q.-L."/>
            <person name="Zhang Y.-Z."/>
        </authorList>
    </citation>
    <scope>NUCLEOTIDE SEQUENCE [LARGE SCALE GENOMIC DNA]</scope>
    <source>
        <strain evidence="1 2">208</strain>
    </source>
</reference>
<dbReference type="RefSeq" id="WP_192508443.1">
    <property type="nucleotide sequence ID" value="NZ_AQGV01000012.1"/>
</dbReference>
<sequence length="183" mass="20930">MINWRSPVVVLSVSVMSLLCVIDGVLRFSHEGKQQHFKMISEPDLNYRASAISDAHRQAVYAKYDAYLESEAVEETDTVKSLSQEEQSAQSGVLQEVFVDDKRLTLKAVINRQVASHQQVSLLINVLDLKNNNEEIFRFNESDKIFGYIWTYISNTQIEIKKGDSQQKVVLTMYKPANREKGK</sequence>
<protein>
    <recommendedName>
        <fullName evidence="3">General secretion pathway protein GspM</fullName>
    </recommendedName>
</protein>
<evidence type="ECO:0000313" key="2">
    <source>
        <dbReference type="Proteomes" id="UP000615755"/>
    </source>
</evidence>
<name>A0ABR9EE73_9GAMM</name>
<proteinExistence type="predicted"/>
<evidence type="ECO:0008006" key="3">
    <source>
        <dbReference type="Google" id="ProtNLM"/>
    </source>
</evidence>
<accession>A0ABR9EE73</accession>